<evidence type="ECO:0000256" key="14">
    <source>
        <dbReference type="ARBA" id="ARBA00023316"/>
    </source>
</evidence>
<dbReference type="HAMAP" id="MF_00037">
    <property type="entry name" value="MurB"/>
    <property type="match status" value="1"/>
</dbReference>
<comment type="pathway">
    <text evidence="4 16">Cell wall biogenesis; peptidoglycan biosynthesis.</text>
</comment>
<keyword evidence="11 16" id="KW-0573">Peptidoglycan synthesis</keyword>
<evidence type="ECO:0000256" key="9">
    <source>
        <dbReference type="ARBA" id="ARBA00022857"/>
    </source>
</evidence>
<keyword evidence="12 16" id="KW-0560">Oxidoreductase</keyword>
<dbReference type="GO" id="GO:0008360">
    <property type="term" value="P:regulation of cell shape"/>
    <property type="evidence" value="ECO:0007669"/>
    <property type="project" value="UniProtKB-KW"/>
</dbReference>
<evidence type="ECO:0000256" key="11">
    <source>
        <dbReference type="ARBA" id="ARBA00022984"/>
    </source>
</evidence>
<comment type="caution">
    <text evidence="18">The sequence shown here is derived from an EMBL/GenBank/DDBJ whole genome shotgun (WGS) entry which is preliminary data.</text>
</comment>
<dbReference type="InterPro" id="IPR003170">
    <property type="entry name" value="MurB"/>
</dbReference>
<dbReference type="EMBL" id="DNZF01000053">
    <property type="protein sequence ID" value="HBK52783.1"/>
    <property type="molecule type" value="Genomic_DNA"/>
</dbReference>
<sequence length="299" mass="32805">MYSELFNILPPERIRINEPMKKHSSFKIGGPVDIMVLPESIEEIQRILHYCRKQDIPCFVFGLGSNLLVRDKGIRGLAIKVGNNLKNISICNDTIFAEAGVRLAELSQAAADYSLSGLEFAEGIPGSLGGAVVMNAGAYGGEMKDVLKEVRAITPAGKLSSFKPEEMKLSYRGSIFQEEELIVVSALMQLKKERAEDIRARMQDFAKRRRQKQPLEYPSAGSTFRRPAGFFVGPMIEGMGLKGLKVGGAEVSRKHAGFIINSGNATASEVLELIAIVKAKAKEQYGIELETEIKVIGEE</sequence>
<dbReference type="Gene3D" id="3.90.78.10">
    <property type="entry name" value="UDP-N-acetylenolpyruvoylglucosamine reductase, C-terminal domain"/>
    <property type="match status" value="1"/>
</dbReference>
<dbReference type="GO" id="GO:0008762">
    <property type="term" value="F:UDP-N-acetylmuramate dehydrogenase activity"/>
    <property type="evidence" value="ECO:0007669"/>
    <property type="project" value="UniProtKB-UniRule"/>
</dbReference>
<dbReference type="SUPFAM" id="SSF56194">
    <property type="entry name" value="Uridine diphospho-N-Acetylenolpyruvylglucosamine reductase, MurB, C-terminal domain"/>
    <property type="match status" value="1"/>
</dbReference>
<dbReference type="Proteomes" id="UP000263273">
    <property type="component" value="Unassembled WGS sequence"/>
</dbReference>
<dbReference type="PROSITE" id="PS51387">
    <property type="entry name" value="FAD_PCMH"/>
    <property type="match status" value="1"/>
</dbReference>
<keyword evidence="14 16" id="KW-0961">Cell wall biogenesis/degradation</keyword>
<dbReference type="InterPro" id="IPR006094">
    <property type="entry name" value="Oxid_FAD_bind_N"/>
</dbReference>
<comment type="subcellular location">
    <subcellularLocation>
        <location evidence="3 16">Cytoplasm</location>
    </subcellularLocation>
</comment>
<dbReference type="GO" id="GO:0071949">
    <property type="term" value="F:FAD binding"/>
    <property type="evidence" value="ECO:0007669"/>
    <property type="project" value="InterPro"/>
</dbReference>
<dbReference type="GO" id="GO:0071555">
    <property type="term" value="P:cell wall organization"/>
    <property type="evidence" value="ECO:0007669"/>
    <property type="project" value="UniProtKB-KW"/>
</dbReference>
<dbReference type="GO" id="GO:0009252">
    <property type="term" value="P:peptidoglycan biosynthetic process"/>
    <property type="evidence" value="ECO:0007669"/>
    <property type="project" value="UniProtKB-UniRule"/>
</dbReference>
<dbReference type="STRING" id="378794.GCA_001570625_01210"/>
<keyword evidence="9 16" id="KW-0521">NADP</keyword>
<name>A0A354YTT8_9FIRM</name>
<dbReference type="InterPro" id="IPR016167">
    <property type="entry name" value="FAD-bd_PCMH_sub1"/>
</dbReference>
<evidence type="ECO:0000256" key="13">
    <source>
        <dbReference type="ARBA" id="ARBA00023306"/>
    </source>
</evidence>
<evidence type="ECO:0000313" key="19">
    <source>
        <dbReference type="Proteomes" id="UP000263273"/>
    </source>
</evidence>
<keyword evidence="7 16" id="KW-0285">Flavoprotein</keyword>
<evidence type="ECO:0000256" key="16">
    <source>
        <dbReference type="HAMAP-Rule" id="MF_00037"/>
    </source>
</evidence>
<proteinExistence type="inferred from homology"/>
<comment type="catalytic activity">
    <reaction evidence="15 16">
        <text>UDP-N-acetyl-alpha-D-muramate + NADP(+) = UDP-N-acetyl-3-O-(1-carboxyvinyl)-alpha-D-glucosamine + NADPH + H(+)</text>
        <dbReference type="Rhea" id="RHEA:12248"/>
        <dbReference type="ChEBI" id="CHEBI:15378"/>
        <dbReference type="ChEBI" id="CHEBI:57783"/>
        <dbReference type="ChEBI" id="CHEBI:58349"/>
        <dbReference type="ChEBI" id="CHEBI:68483"/>
        <dbReference type="ChEBI" id="CHEBI:70757"/>
        <dbReference type="EC" id="1.3.1.98"/>
    </reaction>
</comment>
<evidence type="ECO:0000256" key="2">
    <source>
        <dbReference type="ARBA" id="ARBA00003921"/>
    </source>
</evidence>
<keyword evidence="13 16" id="KW-0131">Cell cycle</keyword>
<keyword evidence="6 16" id="KW-0132">Cell division</keyword>
<organism evidence="18 19">
    <name type="scientific">Syntrophomonas wolfei</name>
    <dbReference type="NCBI Taxonomy" id="863"/>
    <lineage>
        <taxon>Bacteria</taxon>
        <taxon>Bacillati</taxon>
        <taxon>Bacillota</taxon>
        <taxon>Clostridia</taxon>
        <taxon>Eubacteriales</taxon>
        <taxon>Syntrophomonadaceae</taxon>
        <taxon>Syntrophomonas</taxon>
    </lineage>
</organism>
<evidence type="ECO:0000256" key="15">
    <source>
        <dbReference type="ARBA" id="ARBA00048914"/>
    </source>
</evidence>
<feature type="active site" evidence="16">
    <location>
        <position position="292"/>
    </location>
</feature>
<feature type="domain" description="FAD-binding PCMH-type" evidence="17">
    <location>
        <begin position="27"/>
        <end position="193"/>
    </location>
</feature>
<dbReference type="NCBIfam" id="TIGR00179">
    <property type="entry name" value="murB"/>
    <property type="match status" value="1"/>
</dbReference>
<dbReference type="EC" id="1.3.1.98" evidence="16"/>
<dbReference type="InterPro" id="IPR036635">
    <property type="entry name" value="MurB_C_sf"/>
</dbReference>
<evidence type="ECO:0000256" key="5">
    <source>
        <dbReference type="ARBA" id="ARBA00022490"/>
    </source>
</evidence>
<evidence type="ECO:0000256" key="3">
    <source>
        <dbReference type="ARBA" id="ARBA00004496"/>
    </source>
</evidence>
<feature type="active site" description="Proton donor" evidence="16">
    <location>
        <position position="222"/>
    </location>
</feature>
<evidence type="ECO:0000256" key="7">
    <source>
        <dbReference type="ARBA" id="ARBA00022630"/>
    </source>
</evidence>
<evidence type="ECO:0000313" key="18">
    <source>
        <dbReference type="EMBL" id="HBK52783.1"/>
    </source>
</evidence>
<dbReference type="GO" id="GO:0051301">
    <property type="term" value="P:cell division"/>
    <property type="evidence" value="ECO:0007669"/>
    <property type="project" value="UniProtKB-KW"/>
</dbReference>
<dbReference type="NCBIfam" id="NF010480">
    <property type="entry name" value="PRK13905.1"/>
    <property type="match status" value="1"/>
</dbReference>
<protein>
    <recommendedName>
        <fullName evidence="16">UDP-N-acetylenolpyruvoylglucosamine reductase</fullName>
        <ecNumber evidence="16">1.3.1.98</ecNumber>
    </recommendedName>
    <alternativeName>
        <fullName evidence="16">UDP-N-acetylmuramate dehydrogenase</fullName>
    </alternativeName>
</protein>
<evidence type="ECO:0000256" key="4">
    <source>
        <dbReference type="ARBA" id="ARBA00004752"/>
    </source>
</evidence>
<feature type="active site" evidence="16">
    <location>
        <position position="172"/>
    </location>
</feature>
<dbReference type="Gene3D" id="3.30.43.10">
    <property type="entry name" value="Uridine Diphospho-n-acetylenolpyruvylglucosamine Reductase, domain 2"/>
    <property type="match status" value="1"/>
</dbReference>
<dbReference type="InterPro" id="IPR036318">
    <property type="entry name" value="FAD-bd_PCMH-like_sf"/>
</dbReference>
<evidence type="ECO:0000256" key="10">
    <source>
        <dbReference type="ARBA" id="ARBA00022960"/>
    </source>
</evidence>
<evidence type="ECO:0000256" key="1">
    <source>
        <dbReference type="ARBA" id="ARBA00001974"/>
    </source>
</evidence>
<dbReference type="SUPFAM" id="SSF56176">
    <property type="entry name" value="FAD-binding/transporter-associated domain-like"/>
    <property type="match status" value="1"/>
</dbReference>
<evidence type="ECO:0000256" key="8">
    <source>
        <dbReference type="ARBA" id="ARBA00022827"/>
    </source>
</evidence>
<dbReference type="GO" id="GO:0005829">
    <property type="term" value="C:cytosol"/>
    <property type="evidence" value="ECO:0007669"/>
    <property type="project" value="TreeGrafter"/>
</dbReference>
<dbReference type="Pfam" id="PF02873">
    <property type="entry name" value="MurB_C"/>
    <property type="match status" value="1"/>
</dbReference>
<dbReference type="PANTHER" id="PTHR21071">
    <property type="entry name" value="UDP-N-ACETYLENOLPYRUVOYLGLUCOSAMINE REDUCTASE"/>
    <property type="match status" value="1"/>
</dbReference>
<dbReference type="InterPro" id="IPR016169">
    <property type="entry name" value="FAD-bd_PCMH_sub2"/>
</dbReference>
<dbReference type="Pfam" id="PF01565">
    <property type="entry name" value="FAD_binding_4"/>
    <property type="match status" value="1"/>
</dbReference>
<keyword evidence="10 16" id="KW-0133">Cell shape</keyword>
<dbReference type="InterPro" id="IPR011601">
    <property type="entry name" value="MurB_C"/>
</dbReference>
<dbReference type="AlphaFoldDB" id="A0A354YTT8"/>
<dbReference type="UniPathway" id="UPA00219"/>
<dbReference type="InterPro" id="IPR016166">
    <property type="entry name" value="FAD-bd_PCMH"/>
</dbReference>
<comment type="function">
    <text evidence="2 16">Cell wall formation.</text>
</comment>
<comment type="cofactor">
    <cofactor evidence="1 16">
        <name>FAD</name>
        <dbReference type="ChEBI" id="CHEBI:57692"/>
    </cofactor>
</comment>
<evidence type="ECO:0000259" key="17">
    <source>
        <dbReference type="PROSITE" id="PS51387"/>
    </source>
</evidence>
<keyword evidence="8 16" id="KW-0274">FAD</keyword>
<reference evidence="18 19" key="1">
    <citation type="journal article" date="2018" name="Nat. Biotechnol.">
        <title>A standardized bacterial taxonomy based on genome phylogeny substantially revises the tree of life.</title>
        <authorList>
            <person name="Parks D.H."/>
            <person name="Chuvochina M."/>
            <person name="Waite D.W."/>
            <person name="Rinke C."/>
            <person name="Skarshewski A."/>
            <person name="Chaumeil P.A."/>
            <person name="Hugenholtz P."/>
        </authorList>
    </citation>
    <scope>NUCLEOTIDE SEQUENCE [LARGE SCALE GENOMIC DNA]</scope>
    <source>
        <strain evidence="18">UBA10948</strain>
    </source>
</reference>
<dbReference type="PANTHER" id="PTHR21071:SF4">
    <property type="entry name" value="UDP-N-ACETYLENOLPYRUVOYLGLUCOSAMINE REDUCTASE"/>
    <property type="match status" value="1"/>
</dbReference>
<evidence type="ECO:0000256" key="6">
    <source>
        <dbReference type="ARBA" id="ARBA00022618"/>
    </source>
</evidence>
<accession>A0A354YTT8</accession>
<keyword evidence="5 16" id="KW-0963">Cytoplasm</keyword>
<gene>
    <name evidence="16" type="primary">murB</name>
    <name evidence="18" type="ORF">DDZ44_02450</name>
</gene>
<comment type="similarity">
    <text evidence="16">Belongs to the MurB family.</text>
</comment>
<evidence type="ECO:0000256" key="12">
    <source>
        <dbReference type="ARBA" id="ARBA00023002"/>
    </source>
</evidence>
<dbReference type="Gene3D" id="3.30.465.10">
    <property type="match status" value="1"/>
</dbReference>